<sequence length="130" mass="14888">MLNRIFNNADSTVIVNINDSVHEIVPIIQQLVLNPEYLSTRNDVTKTWTISKVWDFSYGSSIATFAILWYVSIDDEDNCQEIAVSLYIGFGYTFEVTWIVQDIRHKVGLFYFSMKIGASWTGYCGIGRLD</sequence>
<dbReference type="EMBL" id="BQNB010012678">
    <property type="protein sequence ID" value="GJT06559.1"/>
    <property type="molecule type" value="Genomic_DNA"/>
</dbReference>
<dbReference type="Proteomes" id="UP001151760">
    <property type="component" value="Unassembled WGS sequence"/>
</dbReference>
<name>A0ABQ5AX18_9ASTR</name>
<accession>A0ABQ5AX18</accession>
<reference evidence="1" key="2">
    <citation type="submission" date="2022-01" db="EMBL/GenBank/DDBJ databases">
        <authorList>
            <person name="Yamashiro T."/>
            <person name="Shiraishi A."/>
            <person name="Satake H."/>
            <person name="Nakayama K."/>
        </authorList>
    </citation>
    <scope>NUCLEOTIDE SEQUENCE</scope>
</reference>
<gene>
    <name evidence="1" type="ORF">Tco_0841021</name>
</gene>
<keyword evidence="2" id="KW-1185">Reference proteome</keyword>
<comment type="caution">
    <text evidence="1">The sequence shown here is derived from an EMBL/GenBank/DDBJ whole genome shotgun (WGS) entry which is preliminary data.</text>
</comment>
<protein>
    <submittedName>
        <fullName evidence="1">Uncharacterized protein</fullName>
    </submittedName>
</protein>
<evidence type="ECO:0000313" key="1">
    <source>
        <dbReference type="EMBL" id="GJT06559.1"/>
    </source>
</evidence>
<proteinExistence type="predicted"/>
<reference evidence="1" key="1">
    <citation type="journal article" date="2022" name="Int. J. Mol. Sci.">
        <title>Draft Genome of Tanacetum Coccineum: Genomic Comparison of Closely Related Tanacetum-Family Plants.</title>
        <authorList>
            <person name="Yamashiro T."/>
            <person name="Shiraishi A."/>
            <person name="Nakayama K."/>
            <person name="Satake H."/>
        </authorList>
    </citation>
    <scope>NUCLEOTIDE SEQUENCE</scope>
</reference>
<evidence type="ECO:0000313" key="2">
    <source>
        <dbReference type="Proteomes" id="UP001151760"/>
    </source>
</evidence>
<organism evidence="1 2">
    <name type="scientific">Tanacetum coccineum</name>
    <dbReference type="NCBI Taxonomy" id="301880"/>
    <lineage>
        <taxon>Eukaryota</taxon>
        <taxon>Viridiplantae</taxon>
        <taxon>Streptophyta</taxon>
        <taxon>Embryophyta</taxon>
        <taxon>Tracheophyta</taxon>
        <taxon>Spermatophyta</taxon>
        <taxon>Magnoliopsida</taxon>
        <taxon>eudicotyledons</taxon>
        <taxon>Gunneridae</taxon>
        <taxon>Pentapetalae</taxon>
        <taxon>asterids</taxon>
        <taxon>campanulids</taxon>
        <taxon>Asterales</taxon>
        <taxon>Asteraceae</taxon>
        <taxon>Asteroideae</taxon>
        <taxon>Anthemideae</taxon>
        <taxon>Anthemidinae</taxon>
        <taxon>Tanacetum</taxon>
    </lineage>
</organism>